<keyword evidence="6" id="KW-0963">Cytoplasm</keyword>
<keyword evidence="12" id="KW-0012">Acyltransferase</keyword>
<keyword evidence="21" id="KW-1185">Reference proteome</keyword>
<dbReference type="AlphaFoldDB" id="A0A662ZBU7"/>
<reference evidence="20 21" key="1">
    <citation type="submission" date="2016-10" db="EMBL/GenBank/DDBJ databases">
        <authorList>
            <person name="Varghese N."/>
            <person name="Submissions S."/>
        </authorList>
    </citation>
    <scope>NUCLEOTIDE SEQUENCE [LARGE SCALE GENOMIC DNA]</scope>
    <source>
        <strain evidence="20 21">22B</strain>
    </source>
</reference>
<keyword evidence="8 18" id="KW-0808">Transferase</keyword>
<evidence type="ECO:0000256" key="11">
    <source>
        <dbReference type="ARBA" id="ARBA00023160"/>
    </source>
</evidence>
<comment type="similarity">
    <text evidence="3 18">Belongs to the thiolase-like superfamily. Beta-ketoacyl-ACP synthases family.</text>
</comment>
<comment type="catalytic activity">
    <reaction evidence="17">
        <text>a fatty acyl-[ACP] + malonyl-[ACP] + H(+) = a 3-oxoacyl-[ACP] + holo-[ACP] + CO2</text>
        <dbReference type="Rhea" id="RHEA:22836"/>
        <dbReference type="Rhea" id="RHEA-COMP:9623"/>
        <dbReference type="Rhea" id="RHEA-COMP:9685"/>
        <dbReference type="Rhea" id="RHEA-COMP:9916"/>
        <dbReference type="Rhea" id="RHEA-COMP:14125"/>
        <dbReference type="ChEBI" id="CHEBI:15378"/>
        <dbReference type="ChEBI" id="CHEBI:16526"/>
        <dbReference type="ChEBI" id="CHEBI:64479"/>
        <dbReference type="ChEBI" id="CHEBI:78449"/>
        <dbReference type="ChEBI" id="CHEBI:78776"/>
        <dbReference type="ChEBI" id="CHEBI:138651"/>
        <dbReference type="EC" id="2.3.1.41"/>
    </reaction>
    <physiologicalReaction direction="left-to-right" evidence="17">
        <dbReference type="Rhea" id="RHEA:22837"/>
    </physiologicalReaction>
</comment>
<dbReference type="PANTHER" id="PTHR11712:SF306">
    <property type="entry name" value="3-OXOACYL-[ACYL-CARRIER-PROTEIN] SYNTHASE 1"/>
    <property type="match status" value="1"/>
</dbReference>
<dbReference type="SUPFAM" id="SSF53901">
    <property type="entry name" value="Thiolase-like"/>
    <property type="match status" value="2"/>
</dbReference>
<evidence type="ECO:0000256" key="5">
    <source>
        <dbReference type="ARBA" id="ARBA00013191"/>
    </source>
</evidence>
<dbReference type="EMBL" id="FOSF01000033">
    <property type="protein sequence ID" value="SFK17482.1"/>
    <property type="molecule type" value="Genomic_DNA"/>
</dbReference>
<evidence type="ECO:0000256" key="8">
    <source>
        <dbReference type="ARBA" id="ARBA00022679"/>
    </source>
</evidence>
<evidence type="ECO:0000256" key="12">
    <source>
        <dbReference type="ARBA" id="ARBA00023315"/>
    </source>
</evidence>
<dbReference type="Gene3D" id="3.40.47.10">
    <property type="match status" value="2"/>
</dbReference>
<comment type="subcellular location">
    <subcellularLocation>
        <location evidence="1">Cytoplasm</location>
    </subcellularLocation>
</comment>
<evidence type="ECO:0000256" key="14">
    <source>
        <dbReference type="ARBA" id="ARBA00041620"/>
    </source>
</evidence>
<dbReference type="InterPro" id="IPR016039">
    <property type="entry name" value="Thiolase-like"/>
</dbReference>
<evidence type="ECO:0000256" key="13">
    <source>
        <dbReference type="ARBA" id="ARBA00039450"/>
    </source>
</evidence>
<dbReference type="SMART" id="SM00825">
    <property type="entry name" value="PKS_KS"/>
    <property type="match status" value="1"/>
</dbReference>
<keyword evidence="9" id="KW-0276">Fatty acid metabolism</keyword>
<dbReference type="InterPro" id="IPR014030">
    <property type="entry name" value="Ketoacyl_synth_N"/>
</dbReference>
<evidence type="ECO:0000256" key="1">
    <source>
        <dbReference type="ARBA" id="ARBA00004496"/>
    </source>
</evidence>
<dbReference type="Pfam" id="PF02801">
    <property type="entry name" value="Ketoacyl-synt_C"/>
    <property type="match status" value="1"/>
</dbReference>
<evidence type="ECO:0000313" key="20">
    <source>
        <dbReference type="EMBL" id="SFK17482.1"/>
    </source>
</evidence>
<evidence type="ECO:0000256" key="6">
    <source>
        <dbReference type="ARBA" id="ARBA00022490"/>
    </source>
</evidence>
<comment type="catalytic activity">
    <reaction evidence="16">
        <text>(3Z)-decenoyl-[ACP] + malonyl-[ACP] + H(+) = 3-oxo-(5Z)-dodecenoyl-[ACP] + holo-[ACP] + CO2</text>
        <dbReference type="Rhea" id="RHEA:54940"/>
        <dbReference type="Rhea" id="RHEA-COMP:9623"/>
        <dbReference type="Rhea" id="RHEA-COMP:9685"/>
        <dbReference type="Rhea" id="RHEA-COMP:9927"/>
        <dbReference type="Rhea" id="RHEA-COMP:14042"/>
        <dbReference type="ChEBI" id="CHEBI:15378"/>
        <dbReference type="ChEBI" id="CHEBI:16526"/>
        <dbReference type="ChEBI" id="CHEBI:64479"/>
        <dbReference type="ChEBI" id="CHEBI:78449"/>
        <dbReference type="ChEBI" id="CHEBI:78798"/>
        <dbReference type="ChEBI" id="CHEBI:138410"/>
    </reaction>
    <physiologicalReaction direction="left-to-right" evidence="16">
        <dbReference type="Rhea" id="RHEA:54941"/>
    </physiologicalReaction>
</comment>
<dbReference type="CDD" id="cd00834">
    <property type="entry name" value="KAS_I_II"/>
    <property type="match status" value="1"/>
</dbReference>
<evidence type="ECO:0000256" key="7">
    <source>
        <dbReference type="ARBA" id="ARBA00022516"/>
    </source>
</evidence>
<evidence type="ECO:0000256" key="17">
    <source>
        <dbReference type="ARBA" id="ARBA00048506"/>
    </source>
</evidence>
<dbReference type="GO" id="GO:0006633">
    <property type="term" value="P:fatty acid biosynthetic process"/>
    <property type="evidence" value="ECO:0007669"/>
    <property type="project" value="UniProtKB-KW"/>
</dbReference>
<dbReference type="EC" id="2.3.1.41" evidence="5"/>
<keyword evidence="7" id="KW-0444">Lipid biosynthesis</keyword>
<evidence type="ECO:0000313" key="21">
    <source>
        <dbReference type="Proteomes" id="UP000243374"/>
    </source>
</evidence>
<evidence type="ECO:0000256" key="9">
    <source>
        <dbReference type="ARBA" id="ARBA00022832"/>
    </source>
</evidence>
<proteinExistence type="inferred from homology"/>
<feature type="domain" description="Ketosynthase family 3 (KS3)" evidence="19">
    <location>
        <begin position="3"/>
        <end position="404"/>
    </location>
</feature>
<evidence type="ECO:0000256" key="10">
    <source>
        <dbReference type="ARBA" id="ARBA00023098"/>
    </source>
</evidence>
<dbReference type="NCBIfam" id="NF005935">
    <property type="entry name" value="PRK07967.1"/>
    <property type="match status" value="1"/>
</dbReference>
<evidence type="ECO:0000256" key="16">
    <source>
        <dbReference type="ARBA" id="ARBA00048121"/>
    </source>
</evidence>
<dbReference type="PANTHER" id="PTHR11712">
    <property type="entry name" value="POLYKETIDE SYNTHASE-RELATED"/>
    <property type="match status" value="1"/>
</dbReference>
<comment type="pathway">
    <text evidence="2">Lipid metabolism; fatty acid biosynthesis.</text>
</comment>
<dbReference type="PROSITE" id="PS52004">
    <property type="entry name" value="KS3_2"/>
    <property type="match status" value="1"/>
</dbReference>
<dbReference type="InterPro" id="IPR000794">
    <property type="entry name" value="Beta-ketoacyl_synthase"/>
</dbReference>
<dbReference type="RefSeq" id="WP_074840916.1">
    <property type="nucleotide sequence ID" value="NZ_CP047056.1"/>
</dbReference>
<evidence type="ECO:0000256" key="2">
    <source>
        <dbReference type="ARBA" id="ARBA00005194"/>
    </source>
</evidence>
<gene>
    <name evidence="20" type="ORF">SAMN04487865_10334</name>
</gene>
<evidence type="ECO:0000256" key="18">
    <source>
        <dbReference type="RuleBase" id="RU003694"/>
    </source>
</evidence>
<sequence length="407" mass="42385">MTLKKVVITGYGIVSSIGVGVDAVLKSLKEGKSGIKKAQDFVDKQMRSQVAGLVDLDLKELIDRKVLRFMGEAAAYSYIAMKEAISMAGLSDVNVSNDRTGLIAGSGGGDTRTIVESADILVEKGVKKVGPYAVPKAMSSTVSANLATAFKIRGASMSVSSACSTSAHCIALACDQIALGRQDVMFAGGGESADWTISCLFDGMGALSKGFNETPEKASRPYDANRDGFVIGAGGGILVLESEEHAKARGANIIAEVVGYGATSDGYDMVAPSGEGALRCMKQALETCNSKIDYINTHGTATVLGDIKELEAIRAVFGEHCPPISSTKSMTGHALGAAGVNEAIFSLIMMQNNFIAPSINIETLDENAKGFDIVANTAREATLNTIMSNSFGFGGTNATLILGKYNG</sequence>
<dbReference type="OrthoDB" id="9808669at2"/>
<dbReference type="GO" id="GO:0005829">
    <property type="term" value="C:cytosol"/>
    <property type="evidence" value="ECO:0007669"/>
    <property type="project" value="TreeGrafter"/>
</dbReference>
<accession>A0A662ZBU7</accession>
<dbReference type="Pfam" id="PF00109">
    <property type="entry name" value="ketoacyl-synt"/>
    <property type="match status" value="1"/>
</dbReference>
<name>A0A662ZBU7_9GAMM</name>
<dbReference type="NCBIfam" id="NF005589">
    <property type="entry name" value="PRK07314.1"/>
    <property type="match status" value="1"/>
</dbReference>
<dbReference type="FunFam" id="3.40.47.10:FF:000006">
    <property type="entry name" value="3-oxoacyl-[acyl-carrier-protein] synthase I"/>
    <property type="match status" value="1"/>
</dbReference>
<keyword evidence="11" id="KW-0275">Fatty acid biosynthesis</keyword>
<protein>
    <recommendedName>
        <fullName evidence="13">3-oxoacyl-[acyl-carrier-protein] synthase 1</fullName>
        <ecNumber evidence="5">2.3.1.41</ecNumber>
    </recommendedName>
    <alternativeName>
        <fullName evidence="14">3-oxoacyl-[acyl-carrier-protein] synthase I</fullName>
    </alternativeName>
    <alternativeName>
        <fullName evidence="15">Beta-ketoacyl-ACP synthase I</fullName>
    </alternativeName>
</protein>
<organism evidence="20 21">
    <name type="scientific">Succinivibrio dextrinosolvens</name>
    <dbReference type="NCBI Taxonomy" id="83771"/>
    <lineage>
        <taxon>Bacteria</taxon>
        <taxon>Pseudomonadati</taxon>
        <taxon>Pseudomonadota</taxon>
        <taxon>Gammaproteobacteria</taxon>
        <taxon>Aeromonadales</taxon>
        <taxon>Succinivibrionaceae</taxon>
        <taxon>Succinivibrio</taxon>
    </lineage>
</organism>
<comment type="subunit">
    <text evidence="4">Homodimer.</text>
</comment>
<evidence type="ECO:0000256" key="4">
    <source>
        <dbReference type="ARBA" id="ARBA00011738"/>
    </source>
</evidence>
<dbReference type="Proteomes" id="UP000243374">
    <property type="component" value="Unassembled WGS sequence"/>
</dbReference>
<dbReference type="GO" id="GO:0004315">
    <property type="term" value="F:3-oxoacyl-[acyl-carrier-protein] synthase activity"/>
    <property type="evidence" value="ECO:0007669"/>
    <property type="project" value="UniProtKB-EC"/>
</dbReference>
<keyword evidence="10" id="KW-0443">Lipid metabolism</keyword>
<dbReference type="InterPro" id="IPR020841">
    <property type="entry name" value="PKS_Beta-ketoAc_synthase_dom"/>
</dbReference>
<evidence type="ECO:0000256" key="3">
    <source>
        <dbReference type="ARBA" id="ARBA00008467"/>
    </source>
</evidence>
<evidence type="ECO:0000259" key="19">
    <source>
        <dbReference type="PROSITE" id="PS52004"/>
    </source>
</evidence>
<dbReference type="InterPro" id="IPR014031">
    <property type="entry name" value="Ketoacyl_synth_C"/>
</dbReference>
<evidence type="ECO:0000256" key="15">
    <source>
        <dbReference type="ARBA" id="ARBA00042143"/>
    </source>
</evidence>